<feature type="compositionally biased region" description="Polar residues" evidence="1">
    <location>
        <begin position="99"/>
        <end position="108"/>
    </location>
</feature>
<evidence type="ECO:0000313" key="5">
    <source>
        <dbReference type="Proteomes" id="UP000824141"/>
    </source>
</evidence>
<protein>
    <submittedName>
        <fullName evidence="4">Uncharacterized protein</fullName>
    </submittedName>
</protein>
<sequence>MMKFTRKQAFAVALSALFSLAVFSAPLIYATEMPLASEPAESTEPIFPSEPPPAVSETPVVSTPEVSDPTGGVSVPPVVSGEPGGTESGGIEPLPDGSSAPSSETEGQVSEPVSSETVSSEEPAESQQQTIIPSQPEYIPPVINIPDTDQDLIDQLASNAATANSDPDVLTSQDWSELLSQADGESSFLDSSSTGGAILPTDDDTNGPGDMTASNRSSWLLPVGIVMILLAFAGFAVFVYLQFIAPRMKASSPAFSPAPLTGGRTDPSVEPMTDLDGSGVVKVNRPGDKKPEQRIVPERVTPEQQAFANQETMEISAAGLRHPAPQRPQMEDIFSSDETEKIVRQGGARQAQPPQAHSAAPAAAPVPNAAPAAKPAVSPQHSAPLQAAAPAKQPSAAQSGAKPQPKAQATPVSPDAAKSFDWDKFFEE</sequence>
<keyword evidence="2" id="KW-0472">Membrane</keyword>
<feature type="compositionally biased region" description="Low complexity" evidence="1">
    <location>
        <begin position="344"/>
        <end position="401"/>
    </location>
</feature>
<feature type="compositionally biased region" description="Basic and acidic residues" evidence="1">
    <location>
        <begin position="418"/>
        <end position="428"/>
    </location>
</feature>
<feature type="chain" id="PRO_5038669457" evidence="3">
    <location>
        <begin position="25"/>
        <end position="428"/>
    </location>
</feature>
<proteinExistence type="predicted"/>
<evidence type="ECO:0000313" key="4">
    <source>
        <dbReference type="EMBL" id="HIS78865.1"/>
    </source>
</evidence>
<name>A0A9D1FT76_9FIRM</name>
<dbReference type="AlphaFoldDB" id="A0A9D1FT76"/>
<evidence type="ECO:0000256" key="3">
    <source>
        <dbReference type="SAM" id="SignalP"/>
    </source>
</evidence>
<feature type="region of interest" description="Disordered" evidence="1">
    <location>
        <begin position="338"/>
        <end position="428"/>
    </location>
</feature>
<feature type="signal peptide" evidence="3">
    <location>
        <begin position="1"/>
        <end position="24"/>
    </location>
</feature>
<reference evidence="4" key="1">
    <citation type="submission" date="2020-10" db="EMBL/GenBank/DDBJ databases">
        <authorList>
            <person name="Gilroy R."/>
        </authorList>
    </citation>
    <scope>NUCLEOTIDE SEQUENCE</scope>
    <source>
        <strain evidence="4">6086</strain>
    </source>
</reference>
<evidence type="ECO:0000256" key="1">
    <source>
        <dbReference type="SAM" id="MobiDB-lite"/>
    </source>
</evidence>
<dbReference type="EMBL" id="DVJM01000114">
    <property type="protein sequence ID" value="HIS78865.1"/>
    <property type="molecule type" value="Genomic_DNA"/>
</dbReference>
<comment type="caution">
    <text evidence="4">The sequence shown here is derived from an EMBL/GenBank/DDBJ whole genome shotgun (WGS) entry which is preliminary data.</text>
</comment>
<feature type="compositionally biased region" description="Basic and acidic residues" evidence="1">
    <location>
        <begin position="285"/>
        <end position="295"/>
    </location>
</feature>
<dbReference type="Proteomes" id="UP000824141">
    <property type="component" value="Unassembled WGS sequence"/>
</dbReference>
<evidence type="ECO:0000256" key="2">
    <source>
        <dbReference type="SAM" id="Phobius"/>
    </source>
</evidence>
<reference evidence="4" key="2">
    <citation type="journal article" date="2021" name="PeerJ">
        <title>Extensive microbial diversity within the chicken gut microbiome revealed by metagenomics and culture.</title>
        <authorList>
            <person name="Gilroy R."/>
            <person name="Ravi A."/>
            <person name="Getino M."/>
            <person name="Pursley I."/>
            <person name="Horton D.L."/>
            <person name="Alikhan N.F."/>
            <person name="Baker D."/>
            <person name="Gharbi K."/>
            <person name="Hall N."/>
            <person name="Watson M."/>
            <person name="Adriaenssens E.M."/>
            <person name="Foster-Nyarko E."/>
            <person name="Jarju S."/>
            <person name="Secka A."/>
            <person name="Antonio M."/>
            <person name="Oren A."/>
            <person name="Chaudhuri R.R."/>
            <person name="La Ragione R."/>
            <person name="Hildebrand F."/>
            <person name="Pallen M.J."/>
        </authorList>
    </citation>
    <scope>NUCLEOTIDE SEQUENCE</scope>
    <source>
        <strain evidence="4">6086</strain>
    </source>
</reference>
<feature type="region of interest" description="Disordered" evidence="1">
    <location>
        <begin position="40"/>
        <end position="146"/>
    </location>
</feature>
<feature type="region of interest" description="Disordered" evidence="1">
    <location>
        <begin position="252"/>
        <end position="295"/>
    </location>
</feature>
<keyword evidence="2" id="KW-0812">Transmembrane</keyword>
<feature type="transmembrane region" description="Helical" evidence="2">
    <location>
        <begin position="219"/>
        <end position="241"/>
    </location>
</feature>
<organism evidence="4 5">
    <name type="scientific">Candidatus Caccousia stercoris</name>
    <dbReference type="NCBI Taxonomy" id="2840723"/>
    <lineage>
        <taxon>Bacteria</taxon>
        <taxon>Bacillati</taxon>
        <taxon>Bacillota</taxon>
        <taxon>Clostridia</taxon>
        <taxon>Eubacteriales</taxon>
        <taxon>Oscillospiraceae</taxon>
        <taxon>Oscillospiraceae incertae sedis</taxon>
        <taxon>Candidatus Caccousia</taxon>
    </lineage>
</organism>
<gene>
    <name evidence="4" type="ORF">IAD03_05785</name>
</gene>
<feature type="compositionally biased region" description="Low complexity" evidence="1">
    <location>
        <begin position="109"/>
        <end position="121"/>
    </location>
</feature>
<keyword evidence="3" id="KW-0732">Signal</keyword>
<feature type="compositionally biased region" description="Low complexity" evidence="1">
    <location>
        <begin position="69"/>
        <end position="81"/>
    </location>
</feature>
<keyword evidence="2" id="KW-1133">Transmembrane helix</keyword>
<accession>A0A9D1FT76</accession>